<dbReference type="InterPro" id="IPR001789">
    <property type="entry name" value="Sig_transdc_resp-reg_receiver"/>
</dbReference>
<feature type="modified residue" description="4-aspartylphosphate" evidence="2">
    <location>
        <position position="642"/>
    </location>
</feature>
<dbReference type="AlphaFoldDB" id="A0A8S1JSK1"/>
<keyword evidence="3" id="KW-1133">Transmembrane helix</keyword>
<dbReference type="CDD" id="cd17546">
    <property type="entry name" value="REC_hyHK_CKI1_RcsC-like"/>
    <property type="match status" value="1"/>
</dbReference>
<accession>A0A8S1JSK1</accession>
<evidence type="ECO:0000256" key="1">
    <source>
        <dbReference type="ARBA" id="ARBA00022553"/>
    </source>
</evidence>
<dbReference type="Pfam" id="PF02518">
    <property type="entry name" value="HATPase_c"/>
    <property type="match status" value="1"/>
</dbReference>
<dbReference type="EMBL" id="CAJJDM010000006">
    <property type="protein sequence ID" value="CAD8045047.1"/>
    <property type="molecule type" value="Genomic_DNA"/>
</dbReference>
<keyword evidence="3" id="KW-0812">Transmembrane</keyword>
<dbReference type="PANTHER" id="PTHR43719:SF28">
    <property type="entry name" value="PEROXIDE STRESS-ACTIVATED HISTIDINE KINASE MAK1-RELATED"/>
    <property type="match status" value="1"/>
</dbReference>
<evidence type="ECO:0000256" key="2">
    <source>
        <dbReference type="PROSITE-ProRule" id="PRU00169"/>
    </source>
</evidence>
<keyword evidence="7" id="KW-1185">Reference proteome</keyword>
<name>A0A8S1JSK1_PARPR</name>
<dbReference type="SMART" id="SM00387">
    <property type="entry name" value="HATPase_c"/>
    <property type="match status" value="1"/>
</dbReference>
<comment type="caution">
    <text evidence="6">The sequence shown here is derived from an EMBL/GenBank/DDBJ whole genome shotgun (WGS) entry which is preliminary data.</text>
</comment>
<evidence type="ECO:0000259" key="5">
    <source>
        <dbReference type="PROSITE" id="PS50110"/>
    </source>
</evidence>
<dbReference type="Pfam" id="PF00072">
    <property type="entry name" value="Response_reg"/>
    <property type="match status" value="1"/>
</dbReference>
<feature type="transmembrane region" description="Helical" evidence="3">
    <location>
        <begin position="12"/>
        <end position="38"/>
    </location>
</feature>
<dbReference type="GO" id="GO:0000160">
    <property type="term" value="P:phosphorelay signal transduction system"/>
    <property type="evidence" value="ECO:0007669"/>
    <property type="project" value="InterPro"/>
</dbReference>
<proteinExistence type="predicted"/>
<keyword evidence="3" id="KW-0472">Membrane</keyword>
<sequence>MLNCLIFHSKVILLLFLLVRQLAIFGNTDFWIVIYIYNQKKDIRILNQFAVISMFIFCISQFDSVHIKSYQQTITELGVLYLFDIYLQYRNYKKGENYNSNEFFRQFNINHQEINKHYNTGKQLNVNHLNKEKKTISMNQSYMNEAHYQIYQAQDSIPSLKDIFYPEWKKTYFCYSTEELLQVYDKENSNLFYILYITTEKNSKQIYRVQITRNKVQDYILRFTKLDSLLYFKLKGSKRRFRQHLSQIFSHKLKTPLNQALAKITSMLTDGNVLPYQKLILSQIYIQQKCQLYSILDFLDYVNLDSMTFQPSRVTLNQIIQNVRDLIREQCKAKSIELNIFIEKLQYKDYKGIIVLQTDSLKLERILYNLLNNAYRHSNQNGTIHLSVELIQGTLNFSIKNSGIGISKEMMGDYNLQFHYHQNPSNSIKRSWNHKLGTTLYVTNKLVHLLNGNKGNLEILKQNESEFKFSILQELNINRGVSEIALGSLSSDRSEMNVLINQQDHMDEIQEDIDQVGNEPKSQQIKIEQLKHVKNIKQSIVQPQSQSKHSLLQNKRSSSIFDVNSFLRQFSFKDAGIESNQELIIDKDLFIMIVDDEPFNHDTLIMMLKRIGYINFIHAYDGRECINKTQESHLKIKLILMDLDMPILNGFKATQVLKELMNTNQIKKIPIIACTAHDDYETETQCKALGMLDIIIKPVFIKQLQTVIRNIPKTL</sequence>
<dbReference type="PANTHER" id="PTHR43719">
    <property type="entry name" value="TWO-COMPONENT HISTIDINE KINASE"/>
    <property type="match status" value="1"/>
</dbReference>
<gene>
    <name evidence="6" type="ORF">PPRIM_AZ9-3.1.T0090072</name>
</gene>
<organism evidence="6 7">
    <name type="scientific">Paramecium primaurelia</name>
    <dbReference type="NCBI Taxonomy" id="5886"/>
    <lineage>
        <taxon>Eukaryota</taxon>
        <taxon>Sar</taxon>
        <taxon>Alveolata</taxon>
        <taxon>Ciliophora</taxon>
        <taxon>Intramacronucleata</taxon>
        <taxon>Oligohymenophorea</taxon>
        <taxon>Peniculida</taxon>
        <taxon>Parameciidae</taxon>
        <taxon>Paramecium</taxon>
    </lineage>
</organism>
<evidence type="ECO:0000313" key="7">
    <source>
        <dbReference type="Proteomes" id="UP000688137"/>
    </source>
</evidence>
<keyword evidence="1 2" id="KW-0597">Phosphoprotein</keyword>
<feature type="domain" description="Response regulatory" evidence="5">
    <location>
        <begin position="590"/>
        <end position="712"/>
    </location>
</feature>
<dbReference type="PROSITE" id="PS50109">
    <property type="entry name" value="HIS_KIN"/>
    <property type="match status" value="1"/>
</dbReference>
<dbReference type="SMART" id="SM00448">
    <property type="entry name" value="REC"/>
    <property type="match status" value="1"/>
</dbReference>
<evidence type="ECO:0000313" key="6">
    <source>
        <dbReference type="EMBL" id="CAD8045047.1"/>
    </source>
</evidence>
<feature type="domain" description="Histidine kinase" evidence="4">
    <location>
        <begin position="248"/>
        <end position="477"/>
    </location>
</feature>
<dbReference type="InterPro" id="IPR003594">
    <property type="entry name" value="HATPase_dom"/>
</dbReference>
<dbReference type="InterPro" id="IPR005467">
    <property type="entry name" value="His_kinase_dom"/>
</dbReference>
<protein>
    <recommendedName>
        <fullName evidence="8">Response regulatory domain-containing protein</fullName>
    </recommendedName>
</protein>
<reference evidence="6" key="1">
    <citation type="submission" date="2021-01" db="EMBL/GenBank/DDBJ databases">
        <authorList>
            <consortium name="Genoscope - CEA"/>
            <person name="William W."/>
        </authorList>
    </citation>
    <scope>NUCLEOTIDE SEQUENCE</scope>
</reference>
<dbReference type="InterPro" id="IPR050956">
    <property type="entry name" value="2C_system_His_kinase"/>
</dbReference>
<evidence type="ECO:0008006" key="8">
    <source>
        <dbReference type="Google" id="ProtNLM"/>
    </source>
</evidence>
<evidence type="ECO:0000259" key="4">
    <source>
        <dbReference type="PROSITE" id="PS50109"/>
    </source>
</evidence>
<dbReference type="Proteomes" id="UP000688137">
    <property type="component" value="Unassembled WGS sequence"/>
</dbReference>
<dbReference type="PROSITE" id="PS50110">
    <property type="entry name" value="RESPONSE_REGULATORY"/>
    <property type="match status" value="1"/>
</dbReference>
<evidence type="ECO:0000256" key="3">
    <source>
        <dbReference type="SAM" id="Phobius"/>
    </source>
</evidence>